<accession>A0ACB8YF90</accession>
<evidence type="ECO:0000313" key="1">
    <source>
        <dbReference type="EMBL" id="KAI3684155.1"/>
    </source>
</evidence>
<sequence length="110" mass="11592">MCSFPTRFAAVTTATATSVATATATATAEISFTPTSTSKKGTTPSRLKKHNWIKTTQKTPPSSSAAAATAAEESRGGKETWVCVCGFSRDLTDLCGDFFGDQKEAFDEDP</sequence>
<protein>
    <submittedName>
        <fullName evidence="1">Uncharacterized protein</fullName>
    </submittedName>
</protein>
<comment type="caution">
    <text evidence="1">The sequence shown here is derived from an EMBL/GenBank/DDBJ whole genome shotgun (WGS) entry which is preliminary data.</text>
</comment>
<reference evidence="2" key="1">
    <citation type="journal article" date="2022" name="Mol. Ecol. Resour.">
        <title>The genomes of chicory, endive, great burdock and yacon provide insights into Asteraceae palaeo-polyploidization history and plant inulin production.</title>
        <authorList>
            <person name="Fan W."/>
            <person name="Wang S."/>
            <person name="Wang H."/>
            <person name="Wang A."/>
            <person name="Jiang F."/>
            <person name="Liu H."/>
            <person name="Zhao H."/>
            <person name="Xu D."/>
            <person name="Zhang Y."/>
        </authorList>
    </citation>
    <scope>NUCLEOTIDE SEQUENCE [LARGE SCALE GENOMIC DNA]</scope>
    <source>
        <strain evidence="2">cv. Niubang</strain>
    </source>
</reference>
<dbReference type="EMBL" id="CM042058">
    <property type="protein sequence ID" value="KAI3684155.1"/>
    <property type="molecule type" value="Genomic_DNA"/>
</dbReference>
<organism evidence="1 2">
    <name type="scientific">Arctium lappa</name>
    <name type="common">Greater burdock</name>
    <name type="synonym">Lappa major</name>
    <dbReference type="NCBI Taxonomy" id="4217"/>
    <lineage>
        <taxon>Eukaryota</taxon>
        <taxon>Viridiplantae</taxon>
        <taxon>Streptophyta</taxon>
        <taxon>Embryophyta</taxon>
        <taxon>Tracheophyta</taxon>
        <taxon>Spermatophyta</taxon>
        <taxon>Magnoliopsida</taxon>
        <taxon>eudicotyledons</taxon>
        <taxon>Gunneridae</taxon>
        <taxon>Pentapetalae</taxon>
        <taxon>asterids</taxon>
        <taxon>campanulids</taxon>
        <taxon>Asterales</taxon>
        <taxon>Asteraceae</taxon>
        <taxon>Carduoideae</taxon>
        <taxon>Cardueae</taxon>
        <taxon>Arctiinae</taxon>
        <taxon>Arctium</taxon>
    </lineage>
</organism>
<name>A0ACB8YF90_ARCLA</name>
<proteinExistence type="predicted"/>
<evidence type="ECO:0000313" key="2">
    <source>
        <dbReference type="Proteomes" id="UP001055879"/>
    </source>
</evidence>
<gene>
    <name evidence="1" type="ORF">L6452_33374</name>
</gene>
<reference evidence="1 2" key="2">
    <citation type="journal article" date="2022" name="Mol. Ecol. Resour.">
        <title>The genomes of chicory, endive, great burdock and yacon provide insights into Asteraceae paleo-polyploidization history and plant inulin production.</title>
        <authorList>
            <person name="Fan W."/>
            <person name="Wang S."/>
            <person name="Wang H."/>
            <person name="Wang A."/>
            <person name="Jiang F."/>
            <person name="Liu H."/>
            <person name="Zhao H."/>
            <person name="Xu D."/>
            <person name="Zhang Y."/>
        </authorList>
    </citation>
    <scope>NUCLEOTIDE SEQUENCE [LARGE SCALE GENOMIC DNA]</scope>
    <source>
        <strain evidence="2">cv. Niubang</strain>
    </source>
</reference>
<keyword evidence="2" id="KW-1185">Reference proteome</keyword>
<dbReference type="Proteomes" id="UP001055879">
    <property type="component" value="Linkage Group LG12"/>
</dbReference>